<dbReference type="InterPro" id="IPR001214">
    <property type="entry name" value="SET_dom"/>
</dbReference>
<dbReference type="InParanoid" id="A0A074Y619"/>
<dbReference type="HOGENOM" id="CLU_018406_5_2_1"/>
<keyword evidence="1" id="KW-0479">Metal-binding</keyword>
<dbReference type="GO" id="GO:0008270">
    <property type="term" value="F:zinc ion binding"/>
    <property type="evidence" value="ECO:0007669"/>
    <property type="project" value="UniProtKB-KW"/>
</dbReference>
<dbReference type="GeneID" id="25364795"/>
<accession>A0A074Y619</accession>
<dbReference type="SUPFAM" id="SSF82199">
    <property type="entry name" value="SET domain"/>
    <property type="match status" value="1"/>
</dbReference>
<evidence type="ECO:0000256" key="3">
    <source>
        <dbReference type="ARBA" id="ARBA00022833"/>
    </source>
</evidence>
<proteinExistence type="predicted"/>
<dbReference type="PROSITE" id="PS50280">
    <property type="entry name" value="SET"/>
    <property type="match status" value="1"/>
</dbReference>
<keyword evidence="2 4" id="KW-0863">Zinc-finger</keyword>
<dbReference type="OMA" id="HSCDYNS"/>
<gene>
    <name evidence="8" type="ORF">AUEXF2481DRAFT_331324</name>
</gene>
<dbReference type="PANTHER" id="PTHR12197:SF251">
    <property type="entry name" value="EG:BACR7C10.4 PROTEIN"/>
    <property type="match status" value="1"/>
</dbReference>
<feature type="domain" description="SET" evidence="6">
    <location>
        <begin position="21"/>
        <end position="215"/>
    </location>
</feature>
<keyword evidence="9" id="KW-1185">Reference proteome</keyword>
<dbReference type="InterPro" id="IPR050869">
    <property type="entry name" value="H3K4_H4K5_MeTrfase"/>
</dbReference>
<dbReference type="PANTHER" id="PTHR12197">
    <property type="entry name" value="HISTONE-LYSINE N-METHYLTRANSFERASE SMYD"/>
    <property type="match status" value="1"/>
</dbReference>
<evidence type="ECO:0000256" key="2">
    <source>
        <dbReference type="ARBA" id="ARBA00022771"/>
    </source>
</evidence>
<dbReference type="InterPro" id="IPR046341">
    <property type="entry name" value="SET_dom_sf"/>
</dbReference>
<dbReference type="STRING" id="1043005.A0A074Y619"/>
<sequence length="489" mass="54978">MWTQKAARGCATHSASPNKEPGCAGCQSDGAGIGVKACTGCKKVKYCSRVCQKQAWTRGHKNECTLLKDPSLPPLPSSVRAALQLASLMSSTSASEEDKAGILRLEAHDRSTIEQYSDIEQYEVTVASARDLFGRVSPDDPEAFKIRDYVGKILRNSLTLTTPTLDPMGIALDPIACSANHSCNPNASVLFDCPRILMRSLVPIKKDEEVFISYIDNTDPYYRRQAQLKTRYCFKCECSKCRLGPNQREDKWAQSPETLNTKLLNLAALAAARFPTDPADYIGDSKAEKDLSAVQGNIYRNYEGLRNLKDNAQAIKELENVMRICKDSGVWPITRQPYANVRVDLSARMLDEGRLGLALFQMAKTYFLIDPILYPQDFHPVRVLHTWGLAKTLVAAYSSGNDPSQEVDPGVEELFQREFDFVVPIWRILKKLSVDVVKSHGSGSNLTFMVHSLTQQVREGVGMENLREIERDPLHMWREFERWAHYLQY</sequence>
<dbReference type="Gene3D" id="6.10.140.2220">
    <property type="match status" value="1"/>
</dbReference>
<dbReference type="EMBL" id="KL584766">
    <property type="protein sequence ID" value="KEQ93223.1"/>
    <property type="molecule type" value="Genomic_DNA"/>
</dbReference>
<reference evidence="8 9" key="1">
    <citation type="journal article" date="2014" name="BMC Genomics">
        <title>Genome sequencing of four Aureobasidium pullulans varieties: biotechnological potential, stress tolerance, and description of new species.</title>
        <authorList>
            <person name="Gostin Ar C."/>
            <person name="Ohm R.A."/>
            <person name="Kogej T."/>
            <person name="Sonjak S."/>
            <person name="Turk M."/>
            <person name="Zajc J."/>
            <person name="Zalar P."/>
            <person name="Grube M."/>
            <person name="Sun H."/>
            <person name="Han J."/>
            <person name="Sharma A."/>
            <person name="Chiniquy J."/>
            <person name="Ngan C.Y."/>
            <person name="Lipzen A."/>
            <person name="Barry K."/>
            <person name="Grigoriev I.V."/>
            <person name="Gunde-Cimerman N."/>
        </authorList>
    </citation>
    <scope>NUCLEOTIDE SEQUENCE [LARGE SCALE GENOMIC DNA]</scope>
    <source>
        <strain evidence="8 9">EXF-2481</strain>
    </source>
</reference>
<protein>
    <submittedName>
        <fullName evidence="8">Uncharacterized protein</fullName>
    </submittedName>
</protein>
<dbReference type="InterPro" id="IPR002893">
    <property type="entry name" value="Znf_MYND"/>
</dbReference>
<evidence type="ECO:0000313" key="8">
    <source>
        <dbReference type="EMBL" id="KEQ93223.1"/>
    </source>
</evidence>
<dbReference type="OrthoDB" id="5945798at2759"/>
<evidence type="ECO:0000259" key="6">
    <source>
        <dbReference type="PROSITE" id="PS50280"/>
    </source>
</evidence>
<organism evidence="8 9">
    <name type="scientific">Aureobasidium subglaciale (strain EXF-2481)</name>
    <name type="common">Aureobasidium pullulans var. subglaciale</name>
    <dbReference type="NCBI Taxonomy" id="1043005"/>
    <lineage>
        <taxon>Eukaryota</taxon>
        <taxon>Fungi</taxon>
        <taxon>Dikarya</taxon>
        <taxon>Ascomycota</taxon>
        <taxon>Pezizomycotina</taxon>
        <taxon>Dothideomycetes</taxon>
        <taxon>Dothideomycetidae</taxon>
        <taxon>Dothideales</taxon>
        <taxon>Saccotheciaceae</taxon>
        <taxon>Aureobasidium</taxon>
    </lineage>
</organism>
<dbReference type="AlphaFoldDB" id="A0A074Y619"/>
<evidence type="ECO:0000256" key="5">
    <source>
        <dbReference type="SAM" id="MobiDB-lite"/>
    </source>
</evidence>
<dbReference type="PROSITE" id="PS50865">
    <property type="entry name" value="ZF_MYND_2"/>
    <property type="match status" value="1"/>
</dbReference>
<dbReference type="GO" id="GO:0005634">
    <property type="term" value="C:nucleus"/>
    <property type="evidence" value="ECO:0007669"/>
    <property type="project" value="TreeGrafter"/>
</dbReference>
<dbReference type="Pfam" id="PF01753">
    <property type="entry name" value="zf-MYND"/>
    <property type="match status" value="1"/>
</dbReference>
<evidence type="ECO:0000256" key="4">
    <source>
        <dbReference type="PROSITE-ProRule" id="PRU00134"/>
    </source>
</evidence>
<keyword evidence="3" id="KW-0862">Zinc</keyword>
<evidence type="ECO:0000256" key="1">
    <source>
        <dbReference type="ARBA" id="ARBA00022723"/>
    </source>
</evidence>
<dbReference type="RefSeq" id="XP_013341882.1">
    <property type="nucleotide sequence ID" value="XM_013486428.1"/>
</dbReference>
<evidence type="ECO:0000259" key="7">
    <source>
        <dbReference type="PROSITE" id="PS50865"/>
    </source>
</evidence>
<dbReference type="Proteomes" id="UP000030641">
    <property type="component" value="Unassembled WGS sequence"/>
</dbReference>
<name>A0A074Y619_AURSE</name>
<dbReference type="Gene3D" id="1.10.220.160">
    <property type="match status" value="1"/>
</dbReference>
<dbReference type="Pfam" id="PF00856">
    <property type="entry name" value="SET"/>
    <property type="match status" value="1"/>
</dbReference>
<dbReference type="Gene3D" id="2.170.270.10">
    <property type="entry name" value="SET domain"/>
    <property type="match status" value="1"/>
</dbReference>
<feature type="region of interest" description="Disordered" evidence="5">
    <location>
        <begin position="1"/>
        <end position="23"/>
    </location>
</feature>
<evidence type="ECO:0000313" key="9">
    <source>
        <dbReference type="Proteomes" id="UP000030641"/>
    </source>
</evidence>
<dbReference type="CDD" id="cd20071">
    <property type="entry name" value="SET_SMYD"/>
    <property type="match status" value="1"/>
</dbReference>
<dbReference type="PROSITE" id="PS01360">
    <property type="entry name" value="ZF_MYND_1"/>
    <property type="match status" value="1"/>
</dbReference>
<feature type="domain" description="MYND-type" evidence="7">
    <location>
        <begin position="23"/>
        <end position="64"/>
    </location>
</feature>